<organism evidence="1 2">
    <name type="scientific">Moorena producens 3L</name>
    <dbReference type="NCBI Taxonomy" id="489825"/>
    <lineage>
        <taxon>Bacteria</taxon>
        <taxon>Bacillati</taxon>
        <taxon>Cyanobacteriota</taxon>
        <taxon>Cyanophyceae</taxon>
        <taxon>Coleofasciculales</taxon>
        <taxon>Coleofasciculaceae</taxon>
        <taxon>Moorena</taxon>
    </lineage>
</organism>
<dbReference type="eggNOG" id="COG0457">
    <property type="taxonomic scope" value="Bacteria"/>
</dbReference>
<dbReference type="AlphaFoldDB" id="F4Y060"/>
<sequence>MNRLSKLICSAPILTIVMIMLGSLVSKPVLAGHWIFKTTGRVELEREGWSRFHPVPNYTTINPGDLLRPPSGVRVKLFCDHGKTHSVPAGVTTGINGICPPPRIKSSRRIVRARPVSSSIPYIISPRATRLLTDKPTLSWHDATDASSFMVTVRGRGLNWTEEFSREQVCQQGICQVVYPGATR</sequence>
<evidence type="ECO:0000313" key="2">
    <source>
        <dbReference type="Proteomes" id="UP000003959"/>
    </source>
</evidence>
<name>F4Y060_9CYAN</name>
<accession>F4Y060</accession>
<dbReference type="Proteomes" id="UP000003959">
    <property type="component" value="Unassembled WGS sequence"/>
</dbReference>
<evidence type="ECO:0000313" key="1">
    <source>
        <dbReference type="EMBL" id="EGJ29792.1"/>
    </source>
</evidence>
<dbReference type="EMBL" id="GL890966">
    <property type="protein sequence ID" value="EGJ29792.1"/>
    <property type="molecule type" value="Genomic_DNA"/>
</dbReference>
<reference evidence="2" key="1">
    <citation type="journal article" date="2011" name="Proc. Natl. Acad. Sci. U.S.A.">
        <title>Genomic insights into the physiology and ecology of the marine filamentous cyanobacterium Lyngbya majuscula.</title>
        <authorList>
            <person name="Jones A.C."/>
            <person name="Monroe E.A."/>
            <person name="Podell S."/>
            <person name="Hess W.R."/>
            <person name="Klages S."/>
            <person name="Esquenazi E."/>
            <person name="Niessen S."/>
            <person name="Hoover H."/>
            <person name="Rothmann M."/>
            <person name="Lasken R.S."/>
            <person name="Yates J.R.III."/>
            <person name="Reinhardt R."/>
            <person name="Kube M."/>
            <person name="Burkart M.D."/>
            <person name="Allen E.E."/>
            <person name="Dorrestein P.C."/>
            <person name="Gerwick W.H."/>
            <person name="Gerwick L."/>
        </authorList>
    </citation>
    <scope>NUCLEOTIDE SEQUENCE [LARGE SCALE GENOMIC DNA]</scope>
    <source>
        <strain evidence="2">3L</strain>
    </source>
</reference>
<gene>
    <name evidence="1" type="ORF">LYNGBM3L_60190</name>
</gene>
<dbReference type="HOGENOM" id="CLU_1466651_0_0_3"/>
<protein>
    <submittedName>
        <fullName evidence="1">Uncharacterized protein</fullName>
    </submittedName>
</protein>
<proteinExistence type="predicted"/>
<dbReference type="RefSeq" id="WP_008188964.1">
    <property type="nucleotide sequence ID" value="NZ_MKZR01000001.1"/>
</dbReference>
<keyword evidence="2" id="KW-1185">Reference proteome</keyword>